<dbReference type="KEGG" id="rcf:Poly24_48930"/>
<accession>A0A518K036</accession>
<dbReference type="PANTHER" id="PTHR30469">
    <property type="entry name" value="MULTIDRUG RESISTANCE PROTEIN MDTA"/>
    <property type="match status" value="1"/>
</dbReference>
<dbReference type="SUPFAM" id="SSF111369">
    <property type="entry name" value="HlyD-like secretion proteins"/>
    <property type="match status" value="1"/>
</dbReference>
<feature type="domain" description="CusB-like beta-barrel" evidence="4">
    <location>
        <begin position="208"/>
        <end position="275"/>
    </location>
</feature>
<dbReference type="PANTHER" id="PTHR30469:SF15">
    <property type="entry name" value="HLYD FAMILY OF SECRETION PROTEINS"/>
    <property type="match status" value="1"/>
</dbReference>
<evidence type="ECO:0000256" key="2">
    <source>
        <dbReference type="SAM" id="Coils"/>
    </source>
</evidence>
<dbReference type="EMBL" id="CP036348">
    <property type="protein sequence ID" value="QDV71159.1"/>
    <property type="molecule type" value="Genomic_DNA"/>
</dbReference>
<gene>
    <name evidence="5" type="primary">mdtA_3</name>
    <name evidence="5" type="ORF">Poly24_48930</name>
</gene>
<dbReference type="Proteomes" id="UP000315082">
    <property type="component" value="Chromosome"/>
</dbReference>
<dbReference type="GO" id="GO:0015562">
    <property type="term" value="F:efflux transmembrane transporter activity"/>
    <property type="evidence" value="ECO:0007669"/>
    <property type="project" value="TreeGrafter"/>
</dbReference>
<protein>
    <submittedName>
        <fullName evidence="5">Multidrug resistance protein MdtA</fullName>
    </submittedName>
</protein>
<keyword evidence="2" id="KW-0175">Coiled coil</keyword>
<proteinExistence type="inferred from homology"/>
<reference evidence="5 6" key="1">
    <citation type="submission" date="2019-02" db="EMBL/GenBank/DDBJ databases">
        <title>Deep-cultivation of Planctomycetes and their phenomic and genomic characterization uncovers novel biology.</title>
        <authorList>
            <person name="Wiegand S."/>
            <person name="Jogler M."/>
            <person name="Boedeker C."/>
            <person name="Pinto D."/>
            <person name="Vollmers J."/>
            <person name="Rivas-Marin E."/>
            <person name="Kohn T."/>
            <person name="Peeters S.H."/>
            <person name="Heuer A."/>
            <person name="Rast P."/>
            <person name="Oberbeckmann S."/>
            <person name="Bunk B."/>
            <person name="Jeske O."/>
            <person name="Meyerdierks A."/>
            <person name="Storesund J.E."/>
            <person name="Kallscheuer N."/>
            <person name="Luecker S."/>
            <person name="Lage O.M."/>
            <person name="Pohl T."/>
            <person name="Merkel B.J."/>
            <person name="Hornburger P."/>
            <person name="Mueller R.-W."/>
            <person name="Bruemmer F."/>
            <person name="Labrenz M."/>
            <person name="Spormann A.M."/>
            <person name="Op den Camp H."/>
            <person name="Overmann J."/>
            <person name="Amann R."/>
            <person name="Jetten M.S.M."/>
            <person name="Mascher T."/>
            <person name="Medema M.H."/>
            <person name="Devos D.P."/>
            <person name="Kaster A.-K."/>
            <person name="Ovreas L."/>
            <person name="Rohde M."/>
            <person name="Galperin M.Y."/>
            <person name="Jogler C."/>
        </authorList>
    </citation>
    <scope>NUCLEOTIDE SEQUENCE [LARGE SCALE GENOMIC DNA]</scope>
    <source>
        <strain evidence="5 6">Poly24</strain>
    </source>
</reference>
<dbReference type="OrthoDB" id="268285at2"/>
<evidence type="ECO:0000259" key="3">
    <source>
        <dbReference type="Pfam" id="PF25917"/>
    </source>
</evidence>
<dbReference type="Gene3D" id="1.10.287.470">
    <property type="entry name" value="Helix hairpin bin"/>
    <property type="match status" value="1"/>
</dbReference>
<dbReference type="InterPro" id="IPR058625">
    <property type="entry name" value="MdtA-like_BSH"/>
</dbReference>
<feature type="coiled-coil region" evidence="2">
    <location>
        <begin position="89"/>
        <end position="165"/>
    </location>
</feature>
<dbReference type="Gene3D" id="2.40.50.100">
    <property type="match status" value="1"/>
</dbReference>
<comment type="similarity">
    <text evidence="1">Belongs to the membrane fusion protein (MFP) (TC 8.A.1) family.</text>
</comment>
<keyword evidence="6" id="KW-1185">Reference proteome</keyword>
<feature type="domain" description="Multidrug resistance protein MdtA-like barrel-sandwich hybrid" evidence="3">
    <location>
        <begin position="52"/>
        <end position="195"/>
    </location>
</feature>
<sequence length="302" mass="33044">MKAFTQPASSRFAALILIAITANQSAGQETESAIEAFIEPYKTIQIPATEIGTLVSIDVQEGDQVRRGQTLAQVDDRILQASLAAARVARDAKGNLRAAQAERDVKRRQLASLEELRTRGNATQREIDRALADFEASEARLLAVNEDLEIRRFEYDRILAQLEKRVLQSPIDGVVASINKDVGEFVAPTDPIVMTIVQLNIMQSVFSLPISVADKIVPGKTIRLTVGIDDQPVQGVIESVAPTADAKSGTVRVKIRIDNPNGRVFSGSTCRWELDANLREAVARVPSRKMFMAEAGRQAKGR</sequence>
<organism evidence="5 6">
    <name type="scientific">Rosistilla carotiformis</name>
    <dbReference type="NCBI Taxonomy" id="2528017"/>
    <lineage>
        <taxon>Bacteria</taxon>
        <taxon>Pseudomonadati</taxon>
        <taxon>Planctomycetota</taxon>
        <taxon>Planctomycetia</taxon>
        <taxon>Pirellulales</taxon>
        <taxon>Pirellulaceae</taxon>
        <taxon>Rosistilla</taxon>
    </lineage>
</organism>
<name>A0A518K036_9BACT</name>
<dbReference type="InterPro" id="IPR058792">
    <property type="entry name" value="Beta-barrel_RND_2"/>
</dbReference>
<dbReference type="NCBIfam" id="TIGR01730">
    <property type="entry name" value="RND_mfp"/>
    <property type="match status" value="1"/>
</dbReference>
<dbReference type="InterPro" id="IPR006143">
    <property type="entry name" value="RND_pump_MFP"/>
</dbReference>
<dbReference type="Pfam" id="PF25954">
    <property type="entry name" value="Beta-barrel_RND_2"/>
    <property type="match status" value="1"/>
</dbReference>
<dbReference type="GO" id="GO:1990281">
    <property type="term" value="C:efflux pump complex"/>
    <property type="evidence" value="ECO:0007669"/>
    <property type="project" value="TreeGrafter"/>
</dbReference>
<evidence type="ECO:0000256" key="1">
    <source>
        <dbReference type="ARBA" id="ARBA00009477"/>
    </source>
</evidence>
<dbReference type="AlphaFoldDB" id="A0A518K036"/>
<dbReference type="Gene3D" id="2.40.30.170">
    <property type="match status" value="1"/>
</dbReference>
<evidence type="ECO:0000259" key="4">
    <source>
        <dbReference type="Pfam" id="PF25954"/>
    </source>
</evidence>
<evidence type="ECO:0000313" key="5">
    <source>
        <dbReference type="EMBL" id="QDV71159.1"/>
    </source>
</evidence>
<evidence type="ECO:0000313" key="6">
    <source>
        <dbReference type="Proteomes" id="UP000315082"/>
    </source>
</evidence>
<dbReference type="RefSeq" id="WP_145101448.1">
    <property type="nucleotide sequence ID" value="NZ_CP036348.1"/>
</dbReference>
<dbReference type="Pfam" id="PF25917">
    <property type="entry name" value="BSH_RND"/>
    <property type="match status" value="1"/>
</dbReference>